<dbReference type="EMBL" id="VCAZ01000084">
    <property type="protein sequence ID" value="TSQ35272.1"/>
    <property type="molecule type" value="Genomic_DNA"/>
</dbReference>
<name>A0A556UZS3_BAGYA</name>
<proteinExistence type="predicted"/>
<evidence type="ECO:0000313" key="2">
    <source>
        <dbReference type="Proteomes" id="UP000319801"/>
    </source>
</evidence>
<keyword evidence="2" id="KW-1185">Reference proteome</keyword>
<dbReference type="AlphaFoldDB" id="A0A556UZS3"/>
<protein>
    <submittedName>
        <fullName evidence="1">Uncharacterized protein</fullName>
    </submittedName>
</protein>
<organism evidence="1 2">
    <name type="scientific">Bagarius yarrelli</name>
    <name type="common">Goonch</name>
    <name type="synonym">Bagrus yarrelli</name>
    <dbReference type="NCBI Taxonomy" id="175774"/>
    <lineage>
        <taxon>Eukaryota</taxon>
        <taxon>Metazoa</taxon>
        <taxon>Chordata</taxon>
        <taxon>Craniata</taxon>
        <taxon>Vertebrata</taxon>
        <taxon>Euteleostomi</taxon>
        <taxon>Actinopterygii</taxon>
        <taxon>Neopterygii</taxon>
        <taxon>Teleostei</taxon>
        <taxon>Ostariophysi</taxon>
        <taxon>Siluriformes</taxon>
        <taxon>Sisoridae</taxon>
        <taxon>Sisorinae</taxon>
        <taxon>Bagarius</taxon>
    </lineage>
</organism>
<sequence>MDLCPKQLSKRHWVIESSVSSSPCGPEREGHEAVVNLTAWCEAAWEMRGTGHDRGKRFWRDVLGLIQISLSNMDDAEVKAITCPSYQLLSPHVSTFARIPDFCIPSLLWVLLHAIAPNGAGVMPVLSLARWVECFRPWQYTRAFRVLANIRRACHTEH</sequence>
<accession>A0A556UZS3</accession>
<evidence type="ECO:0000313" key="1">
    <source>
        <dbReference type="EMBL" id="TSQ35272.1"/>
    </source>
</evidence>
<reference evidence="1 2" key="1">
    <citation type="journal article" date="2019" name="Genome Biol. Evol.">
        <title>Whole-Genome Sequencing of the Giant Devil Catfish, Bagarius yarrelli.</title>
        <authorList>
            <person name="Jiang W."/>
            <person name="Lv Y."/>
            <person name="Cheng L."/>
            <person name="Yang K."/>
            <person name="Chao B."/>
            <person name="Wang X."/>
            <person name="Li Y."/>
            <person name="Pan X."/>
            <person name="You X."/>
            <person name="Zhang Y."/>
            <person name="Yang J."/>
            <person name="Li J."/>
            <person name="Zhang X."/>
            <person name="Liu S."/>
            <person name="Sun C."/>
            <person name="Yang J."/>
            <person name="Shi Q."/>
        </authorList>
    </citation>
    <scope>NUCLEOTIDE SEQUENCE [LARGE SCALE GENOMIC DNA]</scope>
    <source>
        <strain evidence="1">JWS20170419001</strain>
        <tissue evidence="1">Muscle</tissue>
    </source>
</reference>
<gene>
    <name evidence="1" type="ORF">Baya_11085</name>
</gene>
<dbReference type="Proteomes" id="UP000319801">
    <property type="component" value="Unassembled WGS sequence"/>
</dbReference>
<comment type="caution">
    <text evidence="1">The sequence shown here is derived from an EMBL/GenBank/DDBJ whole genome shotgun (WGS) entry which is preliminary data.</text>
</comment>